<dbReference type="InterPro" id="IPR017941">
    <property type="entry name" value="Rieske_2Fe-2S"/>
</dbReference>
<dbReference type="AlphaFoldDB" id="A0A3A1VPL8"/>
<sequence length="107" mass="11859">MTTKTTKLFVANVNDIDFRSSRTIKYNDLEIAVFKTTDGSVLAVENKCPHKGGVLSEGMVCGHAVHCPLHDWKIDLRTGRVQEPDEGCITTFETEIDQSNGSIYVTI</sequence>
<keyword evidence="6" id="KW-0534">Nitrate assimilation</keyword>
<evidence type="ECO:0000313" key="9">
    <source>
        <dbReference type="Proteomes" id="UP000266482"/>
    </source>
</evidence>
<evidence type="ECO:0000256" key="5">
    <source>
        <dbReference type="ARBA" id="ARBA00023014"/>
    </source>
</evidence>
<dbReference type="GO" id="GO:0008942">
    <property type="term" value="F:nitrite reductase [NAD(P)H] activity"/>
    <property type="evidence" value="ECO:0007669"/>
    <property type="project" value="InterPro"/>
</dbReference>
<organism evidence="8 9">
    <name type="scientific">Paenibacillus nanensis</name>
    <dbReference type="NCBI Taxonomy" id="393251"/>
    <lineage>
        <taxon>Bacteria</taxon>
        <taxon>Bacillati</taxon>
        <taxon>Bacillota</taxon>
        <taxon>Bacilli</taxon>
        <taxon>Bacillales</taxon>
        <taxon>Paenibacillaceae</taxon>
        <taxon>Paenibacillus</taxon>
    </lineage>
</organism>
<evidence type="ECO:0000256" key="4">
    <source>
        <dbReference type="ARBA" id="ARBA00023004"/>
    </source>
</evidence>
<protein>
    <submittedName>
        <fullName evidence="8">Nitrite reductase (NAD(P)H) small subunit</fullName>
    </submittedName>
</protein>
<dbReference type="InterPro" id="IPR036922">
    <property type="entry name" value="Rieske_2Fe-2S_sf"/>
</dbReference>
<dbReference type="Gene3D" id="2.102.10.10">
    <property type="entry name" value="Rieske [2Fe-2S] iron-sulphur domain"/>
    <property type="match status" value="1"/>
</dbReference>
<keyword evidence="5" id="KW-0411">Iron-sulfur</keyword>
<dbReference type="OrthoDB" id="593800at2"/>
<dbReference type="EMBL" id="QXQA01000001">
    <property type="protein sequence ID" value="RIX60493.1"/>
    <property type="molecule type" value="Genomic_DNA"/>
</dbReference>
<dbReference type="GO" id="GO:0051537">
    <property type="term" value="F:2 iron, 2 sulfur cluster binding"/>
    <property type="evidence" value="ECO:0007669"/>
    <property type="project" value="UniProtKB-KW"/>
</dbReference>
<dbReference type="InterPro" id="IPR012748">
    <property type="entry name" value="Rieske-like_NirD"/>
</dbReference>
<evidence type="ECO:0000259" key="7">
    <source>
        <dbReference type="PROSITE" id="PS51296"/>
    </source>
</evidence>
<keyword evidence="1" id="KW-0001">2Fe-2S</keyword>
<evidence type="ECO:0000256" key="6">
    <source>
        <dbReference type="ARBA" id="ARBA00023063"/>
    </source>
</evidence>
<evidence type="ECO:0000256" key="2">
    <source>
        <dbReference type="ARBA" id="ARBA00022723"/>
    </source>
</evidence>
<dbReference type="PROSITE" id="PS51296">
    <property type="entry name" value="RIESKE"/>
    <property type="match status" value="1"/>
</dbReference>
<dbReference type="PANTHER" id="PTHR21496">
    <property type="entry name" value="FERREDOXIN-RELATED"/>
    <property type="match status" value="1"/>
</dbReference>
<dbReference type="CDD" id="cd03530">
    <property type="entry name" value="Rieske_NirD_small_Bacillus"/>
    <property type="match status" value="1"/>
</dbReference>
<evidence type="ECO:0000256" key="3">
    <source>
        <dbReference type="ARBA" id="ARBA00023002"/>
    </source>
</evidence>
<dbReference type="GO" id="GO:0042128">
    <property type="term" value="P:nitrate assimilation"/>
    <property type="evidence" value="ECO:0007669"/>
    <property type="project" value="UniProtKB-KW"/>
</dbReference>
<feature type="domain" description="Rieske" evidence="7">
    <location>
        <begin position="8"/>
        <end position="103"/>
    </location>
</feature>
<proteinExistence type="predicted"/>
<evidence type="ECO:0000313" key="8">
    <source>
        <dbReference type="EMBL" id="RIX60493.1"/>
    </source>
</evidence>
<dbReference type="NCBIfam" id="TIGR02378">
    <property type="entry name" value="nirD_assim_sml"/>
    <property type="match status" value="1"/>
</dbReference>
<dbReference type="Pfam" id="PF00355">
    <property type="entry name" value="Rieske"/>
    <property type="match status" value="1"/>
</dbReference>
<dbReference type="GO" id="GO:0016705">
    <property type="term" value="F:oxidoreductase activity, acting on paired donors, with incorporation or reduction of molecular oxygen"/>
    <property type="evidence" value="ECO:0007669"/>
    <property type="project" value="UniProtKB-ARBA"/>
</dbReference>
<comment type="caution">
    <text evidence="8">The sequence shown here is derived from an EMBL/GenBank/DDBJ whole genome shotgun (WGS) entry which is preliminary data.</text>
</comment>
<dbReference type="SUPFAM" id="SSF50022">
    <property type="entry name" value="ISP domain"/>
    <property type="match status" value="1"/>
</dbReference>
<keyword evidence="9" id="KW-1185">Reference proteome</keyword>
<keyword evidence="2" id="KW-0479">Metal-binding</keyword>
<reference evidence="8 9" key="1">
    <citation type="submission" date="2018-09" db="EMBL/GenBank/DDBJ databases">
        <title>Paenibacillus aracenensis nov. sp. isolated from a cave in southern Spain.</title>
        <authorList>
            <person name="Jurado V."/>
            <person name="Gutierrez-Patricio S."/>
            <person name="Gonzalez-Pimentel J.L."/>
            <person name="Miller A.Z."/>
            <person name="Laiz L."/>
            <person name="Saiz-Jimenez C."/>
        </authorList>
    </citation>
    <scope>NUCLEOTIDE SEQUENCE [LARGE SCALE GENOMIC DNA]</scope>
    <source>
        <strain evidence="8 9">DSM 22867</strain>
    </source>
</reference>
<evidence type="ECO:0000256" key="1">
    <source>
        <dbReference type="ARBA" id="ARBA00022714"/>
    </source>
</evidence>
<accession>A0A3A1VPL8</accession>
<dbReference type="GO" id="GO:0046872">
    <property type="term" value="F:metal ion binding"/>
    <property type="evidence" value="ECO:0007669"/>
    <property type="project" value="UniProtKB-KW"/>
</dbReference>
<dbReference type="RefSeq" id="WP_119597868.1">
    <property type="nucleotide sequence ID" value="NZ_QXQA01000001.1"/>
</dbReference>
<dbReference type="Proteomes" id="UP000266482">
    <property type="component" value="Unassembled WGS sequence"/>
</dbReference>
<keyword evidence="3" id="KW-0560">Oxidoreductase</keyword>
<dbReference type="PANTHER" id="PTHR21496:SF23">
    <property type="entry name" value="3-PHENYLPROPIONATE_CINNAMIC ACID DIOXYGENASE FERREDOXIN SUBUNIT"/>
    <property type="match status" value="1"/>
</dbReference>
<name>A0A3A1VPL8_9BACL</name>
<gene>
    <name evidence="8" type="primary">nirD</name>
    <name evidence="8" type="ORF">D3P08_02740</name>
</gene>
<dbReference type="GO" id="GO:0004497">
    <property type="term" value="F:monooxygenase activity"/>
    <property type="evidence" value="ECO:0007669"/>
    <property type="project" value="UniProtKB-ARBA"/>
</dbReference>
<keyword evidence="4" id="KW-0408">Iron</keyword>